<proteinExistence type="predicted"/>
<dbReference type="AlphaFoldDB" id="A0A146LK38"/>
<evidence type="ECO:0000256" key="1">
    <source>
        <dbReference type="SAM" id="MobiDB-lite"/>
    </source>
</evidence>
<evidence type="ECO:0000313" key="2">
    <source>
        <dbReference type="EMBL" id="JAQ07236.1"/>
    </source>
</evidence>
<feature type="compositionally biased region" description="Polar residues" evidence="1">
    <location>
        <begin position="80"/>
        <end position="90"/>
    </location>
</feature>
<protein>
    <submittedName>
        <fullName evidence="2">Uncharacterized protein</fullName>
    </submittedName>
</protein>
<feature type="compositionally biased region" description="Basic residues" evidence="1">
    <location>
        <begin position="103"/>
        <end position="112"/>
    </location>
</feature>
<feature type="non-terminal residue" evidence="2">
    <location>
        <position position="112"/>
    </location>
</feature>
<name>A0A146LK38_LYGHE</name>
<reference evidence="2" key="1">
    <citation type="journal article" date="2016" name="Gigascience">
        <title>De novo construction of an expanded transcriptome assembly for the western tarnished plant bug, Lygus hesperus.</title>
        <authorList>
            <person name="Tassone E.E."/>
            <person name="Geib S.M."/>
            <person name="Hall B."/>
            <person name="Fabrick J.A."/>
            <person name="Brent C.S."/>
            <person name="Hull J.J."/>
        </authorList>
    </citation>
    <scope>NUCLEOTIDE SEQUENCE</scope>
</reference>
<feature type="region of interest" description="Disordered" evidence="1">
    <location>
        <begin position="80"/>
        <end position="112"/>
    </location>
</feature>
<sequence length="112" mass="12242">EEDDNDVVLLATAYLIFTSVHKTNDELCKRLCSVSNIEQAAIKSALEAFVDVQPPKITKDLIFMTLAQLSDGLESLGNSPYFTSPASNSPGIDGDTPAPTSRRSSRFKRVKH</sequence>
<organism evidence="2">
    <name type="scientific">Lygus hesperus</name>
    <name type="common">Western plant bug</name>
    <dbReference type="NCBI Taxonomy" id="30085"/>
    <lineage>
        <taxon>Eukaryota</taxon>
        <taxon>Metazoa</taxon>
        <taxon>Ecdysozoa</taxon>
        <taxon>Arthropoda</taxon>
        <taxon>Hexapoda</taxon>
        <taxon>Insecta</taxon>
        <taxon>Pterygota</taxon>
        <taxon>Neoptera</taxon>
        <taxon>Paraneoptera</taxon>
        <taxon>Hemiptera</taxon>
        <taxon>Heteroptera</taxon>
        <taxon>Panheteroptera</taxon>
        <taxon>Cimicomorpha</taxon>
        <taxon>Miridae</taxon>
        <taxon>Mirini</taxon>
        <taxon>Lygus</taxon>
    </lineage>
</organism>
<feature type="non-terminal residue" evidence="2">
    <location>
        <position position="1"/>
    </location>
</feature>
<accession>A0A146LK38</accession>
<dbReference type="EMBL" id="GDHC01011393">
    <property type="protein sequence ID" value="JAQ07236.1"/>
    <property type="molecule type" value="Transcribed_RNA"/>
</dbReference>
<gene>
    <name evidence="2" type="ORF">g.41160</name>
</gene>